<keyword evidence="4" id="KW-1185">Reference proteome</keyword>
<sequence>MKFASVLFASAFAFSIVPFACSIAAAEEPATAPADAAKASDSGKVLGDPDGPLTPEEKAEKASRQACKVDLCKAFHSKAASGSDIACHVIKSWRKEQLVKLVGKLKVTWPYDGAHCSTDLSVNRGDLVKAMTEPKAEVVFVKHTVTCSIASEKKGATDFSFDLTPKVTFENGKAIKAQAQWGKIEAPTLIKSALWTATAADNTVNILSSSIVEEVNEFITKRCDEVKDQWAAKQ</sequence>
<feature type="region of interest" description="Disordered" evidence="1">
    <location>
        <begin position="34"/>
        <end position="60"/>
    </location>
</feature>
<organism evidence="3 4">
    <name type="scientific">Hyphomicrobium facile</name>
    <dbReference type="NCBI Taxonomy" id="51670"/>
    <lineage>
        <taxon>Bacteria</taxon>
        <taxon>Pseudomonadati</taxon>
        <taxon>Pseudomonadota</taxon>
        <taxon>Alphaproteobacteria</taxon>
        <taxon>Hyphomicrobiales</taxon>
        <taxon>Hyphomicrobiaceae</taxon>
        <taxon>Hyphomicrobium</taxon>
    </lineage>
</organism>
<gene>
    <name evidence="3" type="ORF">SAMN04488557_0372</name>
</gene>
<feature type="chain" id="PRO_5011596326" evidence="2">
    <location>
        <begin position="21"/>
        <end position="234"/>
    </location>
</feature>
<evidence type="ECO:0000313" key="4">
    <source>
        <dbReference type="Proteomes" id="UP000199423"/>
    </source>
</evidence>
<accession>A0A1I7MUW5</accession>
<evidence type="ECO:0000313" key="3">
    <source>
        <dbReference type="EMBL" id="SFV26200.1"/>
    </source>
</evidence>
<dbReference type="EMBL" id="FPCH01000001">
    <property type="protein sequence ID" value="SFV26200.1"/>
    <property type="molecule type" value="Genomic_DNA"/>
</dbReference>
<name>A0A1I7MUW5_9HYPH</name>
<proteinExistence type="predicted"/>
<keyword evidence="2" id="KW-0732">Signal</keyword>
<dbReference type="RefSeq" id="WP_092863397.1">
    <property type="nucleotide sequence ID" value="NZ_FPCH01000001.1"/>
</dbReference>
<protein>
    <submittedName>
        <fullName evidence="3">Uncharacterized protein</fullName>
    </submittedName>
</protein>
<feature type="signal peptide" evidence="2">
    <location>
        <begin position="1"/>
        <end position="20"/>
    </location>
</feature>
<dbReference type="STRING" id="51670.SAMN04488557_0372"/>
<dbReference type="OrthoDB" id="7931774at2"/>
<evidence type="ECO:0000256" key="1">
    <source>
        <dbReference type="SAM" id="MobiDB-lite"/>
    </source>
</evidence>
<evidence type="ECO:0000256" key="2">
    <source>
        <dbReference type="SAM" id="SignalP"/>
    </source>
</evidence>
<dbReference type="AlphaFoldDB" id="A0A1I7MUW5"/>
<dbReference type="Proteomes" id="UP000199423">
    <property type="component" value="Unassembled WGS sequence"/>
</dbReference>
<reference evidence="4" key="1">
    <citation type="submission" date="2016-10" db="EMBL/GenBank/DDBJ databases">
        <authorList>
            <person name="Varghese N."/>
            <person name="Submissions S."/>
        </authorList>
    </citation>
    <scope>NUCLEOTIDE SEQUENCE [LARGE SCALE GENOMIC DNA]</scope>
    <source>
        <strain evidence="4">DSM 1565</strain>
    </source>
</reference>